<evidence type="ECO:0000313" key="4">
    <source>
        <dbReference type="Proteomes" id="UP001291623"/>
    </source>
</evidence>
<sequence length="277" mass="31934">MDVCDFGGVKAEDNAAILKLRSFKCVAKVFRFVEFCFVLFLLLWIFTSLPFVVRISGEYFRQIVGVVLSPVFIFILCNFIVLTLLFNTGHLSGDDSSTFRNDSLLENVEFSTDFNAEKEDREIIVYEDKQMIFEENTVKNQEFFGNNALMKPKLVPRRTQSEKLNKENVEEISVKPRRSETETVTNSALMKSEAPRRTQSEKLNKENVEEISVKFRQSETEKCRPEVTNSGDNLSETAEKVDELSNEEFQKAIENFIAKQIKFHQQEKLAIVLHSQA</sequence>
<keyword evidence="2" id="KW-0812">Transmembrane</keyword>
<dbReference type="AlphaFoldDB" id="A0AAE1S123"/>
<keyword evidence="4" id="KW-1185">Reference proteome</keyword>
<dbReference type="Proteomes" id="UP001291623">
    <property type="component" value="Unassembled WGS sequence"/>
</dbReference>
<evidence type="ECO:0000313" key="3">
    <source>
        <dbReference type="EMBL" id="KAK4361501.1"/>
    </source>
</evidence>
<feature type="transmembrane region" description="Helical" evidence="2">
    <location>
        <begin position="29"/>
        <end position="53"/>
    </location>
</feature>
<proteinExistence type="predicted"/>
<gene>
    <name evidence="3" type="ORF">RND71_020453</name>
</gene>
<comment type="caution">
    <text evidence="3">The sequence shown here is derived from an EMBL/GenBank/DDBJ whole genome shotgun (WGS) entry which is preliminary data.</text>
</comment>
<keyword evidence="2" id="KW-1133">Transmembrane helix</keyword>
<feature type="region of interest" description="Disordered" evidence="1">
    <location>
        <begin position="175"/>
        <end position="202"/>
    </location>
</feature>
<dbReference type="PANTHER" id="PTHR33640:SF3">
    <property type="entry name" value="DUF4408 DOMAIN-CONTAINING PROTEIN"/>
    <property type="match status" value="1"/>
</dbReference>
<reference evidence="3" key="1">
    <citation type="submission" date="2023-12" db="EMBL/GenBank/DDBJ databases">
        <title>Genome assembly of Anisodus tanguticus.</title>
        <authorList>
            <person name="Wang Y.-J."/>
        </authorList>
    </citation>
    <scope>NUCLEOTIDE SEQUENCE</scope>
    <source>
        <strain evidence="3">KB-2021</strain>
        <tissue evidence="3">Leaf</tissue>
    </source>
</reference>
<dbReference type="EMBL" id="JAVYJV010000010">
    <property type="protein sequence ID" value="KAK4361501.1"/>
    <property type="molecule type" value="Genomic_DNA"/>
</dbReference>
<evidence type="ECO:0000256" key="1">
    <source>
        <dbReference type="SAM" id="MobiDB-lite"/>
    </source>
</evidence>
<accession>A0AAE1S123</accession>
<feature type="transmembrane region" description="Helical" evidence="2">
    <location>
        <begin position="59"/>
        <end position="86"/>
    </location>
</feature>
<organism evidence="3 4">
    <name type="scientific">Anisodus tanguticus</name>
    <dbReference type="NCBI Taxonomy" id="243964"/>
    <lineage>
        <taxon>Eukaryota</taxon>
        <taxon>Viridiplantae</taxon>
        <taxon>Streptophyta</taxon>
        <taxon>Embryophyta</taxon>
        <taxon>Tracheophyta</taxon>
        <taxon>Spermatophyta</taxon>
        <taxon>Magnoliopsida</taxon>
        <taxon>eudicotyledons</taxon>
        <taxon>Gunneridae</taxon>
        <taxon>Pentapetalae</taxon>
        <taxon>asterids</taxon>
        <taxon>lamiids</taxon>
        <taxon>Solanales</taxon>
        <taxon>Solanaceae</taxon>
        <taxon>Solanoideae</taxon>
        <taxon>Hyoscyameae</taxon>
        <taxon>Anisodus</taxon>
    </lineage>
</organism>
<name>A0AAE1S123_9SOLA</name>
<evidence type="ECO:0000256" key="2">
    <source>
        <dbReference type="SAM" id="Phobius"/>
    </source>
</evidence>
<feature type="compositionally biased region" description="Basic and acidic residues" evidence="1">
    <location>
        <begin position="193"/>
        <end position="202"/>
    </location>
</feature>
<protein>
    <submittedName>
        <fullName evidence="3">Uncharacterized protein</fullName>
    </submittedName>
</protein>
<dbReference type="PANTHER" id="PTHR33640">
    <property type="entry name" value="TRANSMEMBRANE PROTEIN"/>
    <property type="match status" value="1"/>
</dbReference>
<keyword evidence="2" id="KW-0472">Membrane</keyword>